<gene>
    <name evidence="3" type="ORF">BT67DRAFT_417930</name>
</gene>
<feature type="transmembrane region" description="Helical" evidence="2">
    <location>
        <begin position="340"/>
        <end position="363"/>
    </location>
</feature>
<feature type="transmembrane region" description="Helical" evidence="2">
    <location>
        <begin position="299"/>
        <end position="320"/>
    </location>
</feature>
<keyword evidence="2" id="KW-1133">Transmembrane helix</keyword>
<feature type="transmembrane region" description="Helical" evidence="2">
    <location>
        <begin position="87"/>
        <end position="108"/>
    </location>
</feature>
<name>A0AAN6ZF33_9PEZI</name>
<reference evidence="3" key="2">
    <citation type="submission" date="2023-05" db="EMBL/GenBank/DDBJ databases">
        <authorList>
            <consortium name="Lawrence Berkeley National Laboratory"/>
            <person name="Steindorff A."/>
            <person name="Hensen N."/>
            <person name="Bonometti L."/>
            <person name="Westerberg I."/>
            <person name="Brannstrom I.O."/>
            <person name="Guillou S."/>
            <person name="Cros-Aarteil S."/>
            <person name="Calhoun S."/>
            <person name="Haridas S."/>
            <person name="Kuo A."/>
            <person name="Mondo S."/>
            <person name="Pangilinan J."/>
            <person name="Riley R."/>
            <person name="Labutti K."/>
            <person name="Andreopoulos B."/>
            <person name="Lipzen A."/>
            <person name="Chen C."/>
            <person name="Yanf M."/>
            <person name="Daum C."/>
            <person name="Ng V."/>
            <person name="Clum A."/>
            <person name="Ohm R."/>
            <person name="Martin F."/>
            <person name="Silar P."/>
            <person name="Natvig D."/>
            <person name="Lalanne C."/>
            <person name="Gautier V."/>
            <person name="Ament-Velasquez S.L."/>
            <person name="Kruys A."/>
            <person name="Hutchinson M.I."/>
            <person name="Powell A.J."/>
            <person name="Barry K."/>
            <person name="Miller A.N."/>
            <person name="Grigoriev I.V."/>
            <person name="Debuchy R."/>
            <person name="Gladieux P."/>
            <person name="Thoren M.H."/>
            <person name="Johannesson H."/>
        </authorList>
    </citation>
    <scope>NUCLEOTIDE SEQUENCE</scope>
    <source>
        <strain evidence="3">CBS 123565</strain>
    </source>
</reference>
<dbReference type="Pfam" id="PF10361">
    <property type="entry name" value="DUF2434"/>
    <property type="match status" value="1"/>
</dbReference>
<evidence type="ECO:0000256" key="1">
    <source>
        <dbReference type="SAM" id="MobiDB-lite"/>
    </source>
</evidence>
<evidence type="ECO:0000313" key="4">
    <source>
        <dbReference type="Proteomes" id="UP001304895"/>
    </source>
</evidence>
<proteinExistence type="predicted"/>
<keyword evidence="2" id="KW-0812">Transmembrane</keyword>
<feature type="transmembrane region" description="Helical" evidence="2">
    <location>
        <begin position="166"/>
        <end position="183"/>
    </location>
</feature>
<comment type="caution">
    <text evidence="3">The sequence shown here is derived from an EMBL/GenBank/DDBJ whole genome shotgun (WGS) entry which is preliminary data.</text>
</comment>
<feature type="transmembrane region" description="Helical" evidence="2">
    <location>
        <begin position="260"/>
        <end position="278"/>
    </location>
</feature>
<dbReference type="Proteomes" id="UP001304895">
    <property type="component" value="Unassembled WGS sequence"/>
</dbReference>
<feature type="region of interest" description="Disordered" evidence="1">
    <location>
        <begin position="493"/>
        <end position="524"/>
    </location>
</feature>
<sequence>MALLHARNLIAFPGGDNASDTLIGSVHLNRTALELWNFTLYSNGTLSNGSKCILTFAPHAPAYLFPNGSFTNDTSCYSPVNPIGTRAGIAIGYAVVFGVALVLTLVNLNKHGSLHLPAEKRFYPIGRRWQWYWASWACATAMVSLLTCVDVDRYYLPELPLVLTNFFWYLMQMGAMAIVWEAVRHWGSWMERQFIDPDPFALRDDDWRSKIEFWLPLVFYLFLWLNFFMVIPRNWGDIEHQRYPEQIINEAMPTATDTRFKVAAFFLVVCWLITVFSLRHSIKHYCPRNRGIINRIVGFIRYMPARFMLVVPLAAVVPAYQALIAWEFPYSPLNLEGDQAAIYAGGYTPTLLILFIQVLFGFFRPNEDLELQHQRRVRGQELDREMGIVHKPSWWRRMNGEYIPANESMRERLDRNVREINGNRAPAAPADAPATNPVELGPVSPTRPTAKQYTGRSGTRRREREAEIAAGMLFPDASERSAAAMARRHAELMMDGPPSRAPFGGGSTGSTNQPPQQIRSMLDV</sequence>
<evidence type="ECO:0000256" key="2">
    <source>
        <dbReference type="SAM" id="Phobius"/>
    </source>
</evidence>
<accession>A0AAN6ZF33</accession>
<protein>
    <submittedName>
        <fullName evidence="3">Uncharacterized protein</fullName>
    </submittedName>
</protein>
<feature type="transmembrane region" description="Helical" evidence="2">
    <location>
        <begin position="129"/>
        <end position="146"/>
    </location>
</feature>
<keyword evidence="4" id="KW-1185">Reference proteome</keyword>
<feature type="compositionally biased region" description="Polar residues" evidence="1">
    <location>
        <begin position="509"/>
        <end position="524"/>
    </location>
</feature>
<dbReference type="AlphaFoldDB" id="A0AAN6ZF33"/>
<dbReference type="EMBL" id="MU853404">
    <property type="protein sequence ID" value="KAK4136027.1"/>
    <property type="molecule type" value="Genomic_DNA"/>
</dbReference>
<dbReference type="InterPro" id="IPR018830">
    <property type="entry name" value="DUF2434"/>
</dbReference>
<evidence type="ECO:0000313" key="3">
    <source>
        <dbReference type="EMBL" id="KAK4136027.1"/>
    </source>
</evidence>
<keyword evidence="2" id="KW-0472">Membrane</keyword>
<organism evidence="3 4">
    <name type="scientific">Trichocladium antarcticum</name>
    <dbReference type="NCBI Taxonomy" id="1450529"/>
    <lineage>
        <taxon>Eukaryota</taxon>
        <taxon>Fungi</taxon>
        <taxon>Dikarya</taxon>
        <taxon>Ascomycota</taxon>
        <taxon>Pezizomycotina</taxon>
        <taxon>Sordariomycetes</taxon>
        <taxon>Sordariomycetidae</taxon>
        <taxon>Sordariales</taxon>
        <taxon>Chaetomiaceae</taxon>
        <taxon>Trichocladium</taxon>
    </lineage>
</organism>
<feature type="region of interest" description="Disordered" evidence="1">
    <location>
        <begin position="423"/>
        <end position="463"/>
    </location>
</feature>
<reference evidence="3" key="1">
    <citation type="journal article" date="2023" name="Mol. Phylogenet. Evol.">
        <title>Genome-scale phylogeny and comparative genomics of the fungal order Sordariales.</title>
        <authorList>
            <person name="Hensen N."/>
            <person name="Bonometti L."/>
            <person name="Westerberg I."/>
            <person name="Brannstrom I.O."/>
            <person name="Guillou S."/>
            <person name="Cros-Aarteil S."/>
            <person name="Calhoun S."/>
            <person name="Haridas S."/>
            <person name="Kuo A."/>
            <person name="Mondo S."/>
            <person name="Pangilinan J."/>
            <person name="Riley R."/>
            <person name="LaButti K."/>
            <person name="Andreopoulos B."/>
            <person name="Lipzen A."/>
            <person name="Chen C."/>
            <person name="Yan M."/>
            <person name="Daum C."/>
            <person name="Ng V."/>
            <person name="Clum A."/>
            <person name="Steindorff A."/>
            <person name="Ohm R.A."/>
            <person name="Martin F."/>
            <person name="Silar P."/>
            <person name="Natvig D.O."/>
            <person name="Lalanne C."/>
            <person name="Gautier V."/>
            <person name="Ament-Velasquez S.L."/>
            <person name="Kruys A."/>
            <person name="Hutchinson M.I."/>
            <person name="Powell A.J."/>
            <person name="Barry K."/>
            <person name="Miller A.N."/>
            <person name="Grigoriev I.V."/>
            <person name="Debuchy R."/>
            <person name="Gladieux P."/>
            <person name="Hiltunen Thoren M."/>
            <person name="Johannesson H."/>
        </authorList>
    </citation>
    <scope>NUCLEOTIDE SEQUENCE</scope>
    <source>
        <strain evidence="3">CBS 123565</strain>
    </source>
</reference>
<feature type="transmembrane region" description="Helical" evidence="2">
    <location>
        <begin position="213"/>
        <end position="231"/>
    </location>
</feature>
<feature type="compositionally biased region" description="Low complexity" evidence="1">
    <location>
        <begin position="425"/>
        <end position="434"/>
    </location>
</feature>